<evidence type="ECO:0000313" key="2">
    <source>
        <dbReference type="Proteomes" id="UP000439903"/>
    </source>
</evidence>
<sequence length="110" mass="12084">MKSLETDPVPEGTLAEKLDAICGKILSGKCDQVDLLQQYYYLGECLIEIAGSLGGTSQSAMAYDELQNRIRGNKGKEKNKENFQLLVDEAQTVRAQELSEFFNETFAGGA</sequence>
<evidence type="ECO:0000313" key="1">
    <source>
        <dbReference type="EMBL" id="KAF0512675.1"/>
    </source>
</evidence>
<protein>
    <submittedName>
        <fullName evidence="1">Uncharacterized protein</fullName>
    </submittedName>
</protein>
<dbReference type="AlphaFoldDB" id="A0A8H4AMA6"/>
<keyword evidence="2" id="KW-1185">Reference proteome</keyword>
<name>A0A8H4AMA6_GIGMA</name>
<reference evidence="1 2" key="1">
    <citation type="journal article" date="2019" name="Environ. Microbiol.">
        <title>At the nexus of three kingdoms: the genome of the mycorrhizal fungus Gigaspora margarita provides insights into plant, endobacterial and fungal interactions.</title>
        <authorList>
            <person name="Venice F."/>
            <person name="Ghignone S."/>
            <person name="Salvioli di Fossalunga A."/>
            <person name="Amselem J."/>
            <person name="Novero M."/>
            <person name="Xianan X."/>
            <person name="Sedzielewska Toro K."/>
            <person name="Morin E."/>
            <person name="Lipzen A."/>
            <person name="Grigoriev I.V."/>
            <person name="Henrissat B."/>
            <person name="Martin F.M."/>
            <person name="Bonfante P."/>
        </authorList>
    </citation>
    <scope>NUCLEOTIDE SEQUENCE [LARGE SCALE GENOMIC DNA]</scope>
    <source>
        <strain evidence="1 2">BEG34</strain>
    </source>
</reference>
<dbReference type="Proteomes" id="UP000439903">
    <property type="component" value="Unassembled WGS sequence"/>
</dbReference>
<dbReference type="OrthoDB" id="2421164at2759"/>
<gene>
    <name evidence="1" type="ORF">F8M41_017958</name>
</gene>
<dbReference type="EMBL" id="WTPW01000422">
    <property type="protein sequence ID" value="KAF0512675.1"/>
    <property type="molecule type" value="Genomic_DNA"/>
</dbReference>
<accession>A0A8H4AMA6</accession>
<proteinExistence type="predicted"/>
<organism evidence="1 2">
    <name type="scientific">Gigaspora margarita</name>
    <dbReference type="NCBI Taxonomy" id="4874"/>
    <lineage>
        <taxon>Eukaryota</taxon>
        <taxon>Fungi</taxon>
        <taxon>Fungi incertae sedis</taxon>
        <taxon>Mucoromycota</taxon>
        <taxon>Glomeromycotina</taxon>
        <taxon>Glomeromycetes</taxon>
        <taxon>Diversisporales</taxon>
        <taxon>Gigasporaceae</taxon>
        <taxon>Gigaspora</taxon>
    </lineage>
</organism>
<comment type="caution">
    <text evidence="1">The sequence shown here is derived from an EMBL/GenBank/DDBJ whole genome shotgun (WGS) entry which is preliminary data.</text>
</comment>